<accession>A0A9D4I8G3</accession>
<gene>
    <name evidence="1" type="ORF">DPMN_186767</name>
</gene>
<evidence type="ECO:0000313" key="1">
    <source>
        <dbReference type="EMBL" id="KAH3752155.1"/>
    </source>
</evidence>
<organism evidence="1 2">
    <name type="scientific">Dreissena polymorpha</name>
    <name type="common">Zebra mussel</name>
    <name type="synonym">Mytilus polymorpha</name>
    <dbReference type="NCBI Taxonomy" id="45954"/>
    <lineage>
        <taxon>Eukaryota</taxon>
        <taxon>Metazoa</taxon>
        <taxon>Spiralia</taxon>
        <taxon>Lophotrochozoa</taxon>
        <taxon>Mollusca</taxon>
        <taxon>Bivalvia</taxon>
        <taxon>Autobranchia</taxon>
        <taxon>Heteroconchia</taxon>
        <taxon>Euheterodonta</taxon>
        <taxon>Imparidentia</taxon>
        <taxon>Neoheterodontei</taxon>
        <taxon>Myida</taxon>
        <taxon>Dreissenoidea</taxon>
        <taxon>Dreissenidae</taxon>
        <taxon>Dreissena</taxon>
    </lineage>
</organism>
<dbReference type="Proteomes" id="UP000828390">
    <property type="component" value="Unassembled WGS sequence"/>
</dbReference>
<reference evidence="1" key="1">
    <citation type="journal article" date="2019" name="bioRxiv">
        <title>The Genome of the Zebra Mussel, Dreissena polymorpha: A Resource for Invasive Species Research.</title>
        <authorList>
            <person name="McCartney M.A."/>
            <person name="Auch B."/>
            <person name="Kono T."/>
            <person name="Mallez S."/>
            <person name="Zhang Y."/>
            <person name="Obille A."/>
            <person name="Becker A."/>
            <person name="Abrahante J.E."/>
            <person name="Garbe J."/>
            <person name="Badalamenti J.P."/>
            <person name="Herman A."/>
            <person name="Mangelson H."/>
            <person name="Liachko I."/>
            <person name="Sullivan S."/>
            <person name="Sone E.D."/>
            <person name="Koren S."/>
            <person name="Silverstein K.A.T."/>
            <person name="Beckman K.B."/>
            <person name="Gohl D.M."/>
        </authorList>
    </citation>
    <scope>NUCLEOTIDE SEQUENCE</scope>
    <source>
        <strain evidence="1">Duluth1</strain>
        <tissue evidence="1">Whole animal</tissue>
    </source>
</reference>
<sequence>LTDWFTVIRHGKKLTDWFTLIRQVNDRGIGLEQDGKKLTDWFTLIRRRRRCFQYLPMTSLKR</sequence>
<reference evidence="1" key="2">
    <citation type="submission" date="2020-11" db="EMBL/GenBank/DDBJ databases">
        <authorList>
            <person name="McCartney M.A."/>
            <person name="Auch B."/>
            <person name="Kono T."/>
            <person name="Mallez S."/>
            <person name="Becker A."/>
            <person name="Gohl D.M."/>
            <person name="Silverstein K.A.T."/>
            <person name="Koren S."/>
            <person name="Bechman K.B."/>
            <person name="Herman A."/>
            <person name="Abrahante J.E."/>
            <person name="Garbe J."/>
        </authorList>
    </citation>
    <scope>NUCLEOTIDE SEQUENCE</scope>
    <source>
        <strain evidence="1">Duluth1</strain>
        <tissue evidence="1">Whole animal</tissue>
    </source>
</reference>
<keyword evidence="2" id="KW-1185">Reference proteome</keyword>
<protein>
    <submittedName>
        <fullName evidence="1">Uncharacterized protein</fullName>
    </submittedName>
</protein>
<comment type="caution">
    <text evidence="1">The sequence shown here is derived from an EMBL/GenBank/DDBJ whole genome shotgun (WGS) entry which is preliminary data.</text>
</comment>
<name>A0A9D4I8G3_DREPO</name>
<dbReference type="AlphaFoldDB" id="A0A9D4I8G3"/>
<dbReference type="EMBL" id="JAIWYP010000010">
    <property type="protein sequence ID" value="KAH3752155.1"/>
    <property type="molecule type" value="Genomic_DNA"/>
</dbReference>
<proteinExistence type="predicted"/>
<evidence type="ECO:0000313" key="2">
    <source>
        <dbReference type="Proteomes" id="UP000828390"/>
    </source>
</evidence>
<feature type="non-terminal residue" evidence="1">
    <location>
        <position position="62"/>
    </location>
</feature>